<evidence type="ECO:0000313" key="2">
    <source>
        <dbReference type="EMBL" id="QBR87538.1"/>
    </source>
</evidence>
<dbReference type="PANTHER" id="PTHR35525:SF3">
    <property type="entry name" value="BLL6575 PROTEIN"/>
    <property type="match status" value="1"/>
</dbReference>
<evidence type="ECO:0000313" key="3">
    <source>
        <dbReference type="Proteomes" id="UP000295748"/>
    </source>
</evidence>
<dbReference type="Proteomes" id="UP000295748">
    <property type="component" value="Chromosome"/>
</dbReference>
<protein>
    <recommendedName>
        <fullName evidence="1">Zinc finger CGNR domain-containing protein</fullName>
    </recommendedName>
</protein>
<dbReference type="Pfam" id="PF11706">
    <property type="entry name" value="zf-CGNR"/>
    <property type="match status" value="1"/>
</dbReference>
<proteinExistence type="predicted"/>
<dbReference type="SUPFAM" id="SSF160904">
    <property type="entry name" value="Jann2411-like"/>
    <property type="match status" value="1"/>
</dbReference>
<organism evidence="2 3">
    <name type="scientific">Microbacterium wangchenii</name>
    <dbReference type="NCBI Taxonomy" id="2541726"/>
    <lineage>
        <taxon>Bacteria</taxon>
        <taxon>Bacillati</taxon>
        <taxon>Actinomycetota</taxon>
        <taxon>Actinomycetes</taxon>
        <taxon>Micrococcales</taxon>
        <taxon>Microbacteriaceae</taxon>
        <taxon>Microbacterium</taxon>
    </lineage>
</organism>
<dbReference type="InterPro" id="IPR010852">
    <property type="entry name" value="ABATE"/>
</dbReference>
<evidence type="ECO:0000259" key="1">
    <source>
        <dbReference type="Pfam" id="PF11706"/>
    </source>
</evidence>
<sequence>MFSGNTTTRLRHSRVKWVSVETAAEVSRTRFVGGTLALDFVNTRDGGPGAEPDDLVVSYGHLVSWARSAGVLDAGSADALHAAAHAVPTSAGDAWQRSLQVRGALDAVLRPIAAGLRPDDDALARLAAEEAEALAAATLMPARHGQEPEYEWSWDADASLHRPLRQIVHSATQLLTNPTAITRLKQCAGCDYLFMDESKNRSRRWCSMQDCGTTQKVSRYVAARRARSEGTASS</sequence>
<reference evidence="2 3" key="1">
    <citation type="submission" date="2019-03" db="EMBL/GenBank/DDBJ databases">
        <authorList>
            <person name="Dong K."/>
        </authorList>
    </citation>
    <scope>NUCLEOTIDE SEQUENCE [LARGE SCALE GENOMIC DNA]</scope>
    <source>
        <strain evidence="3">dk512</strain>
    </source>
</reference>
<accession>A0ABX5SQU7</accession>
<keyword evidence="3" id="KW-1185">Reference proteome</keyword>
<dbReference type="EMBL" id="CP038266">
    <property type="protein sequence ID" value="QBR87538.1"/>
    <property type="molecule type" value="Genomic_DNA"/>
</dbReference>
<dbReference type="InterPro" id="IPR023286">
    <property type="entry name" value="ABATE_dom_sf"/>
</dbReference>
<name>A0ABX5SQU7_9MICO</name>
<gene>
    <name evidence="2" type="ORF">E4K62_01800</name>
</gene>
<feature type="domain" description="Zinc finger CGNR" evidence="1">
    <location>
        <begin position="183"/>
        <end position="222"/>
    </location>
</feature>
<dbReference type="InterPro" id="IPR021005">
    <property type="entry name" value="Znf_CGNR"/>
</dbReference>
<dbReference type="Gene3D" id="1.10.3300.10">
    <property type="entry name" value="Jann2411-like domain"/>
    <property type="match status" value="1"/>
</dbReference>
<dbReference type="Pfam" id="PF07336">
    <property type="entry name" value="ABATE"/>
    <property type="match status" value="1"/>
</dbReference>
<dbReference type="PANTHER" id="PTHR35525">
    <property type="entry name" value="BLL6575 PROTEIN"/>
    <property type="match status" value="1"/>
</dbReference>